<keyword evidence="3" id="KW-0040">ANK repeat</keyword>
<dbReference type="SUPFAM" id="SSF48403">
    <property type="entry name" value="Ankyrin repeat"/>
    <property type="match status" value="1"/>
</dbReference>
<evidence type="ECO:0000256" key="3">
    <source>
        <dbReference type="PROSITE-ProRule" id="PRU00023"/>
    </source>
</evidence>
<gene>
    <name evidence="6" type="ORF">BU26DRAFT_457111</name>
</gene>
<dbReference type="PANTHER" id="PTHR10039:SF17">
    <property type="entry name" value="FUNGAL STAND N-TERMINAL GOODBYE DOMAIN-CONTAINING PROTEIN-RELATED"/>
    <property type="match status" value="1"/>
</dbReference>
<dbReference type="SMART" id="SM00248">
    <property type="entry name" value="ANK"/>
    <property type="match status" value="10"/>
</dbReference>
<dbReference type="PROSITE" id="PS50837">
    <property type="entry name" value="NACHT"/>
    <property type="match status" value="1"/>
</dbReference>
<organism evidence="6 7">
    <name type="scientific">Trematosphaeria pertusa</name>
    <dbReference type="NCBI Taxonomy" id="390896"/>
    <lineage>
        <taxon>Eukaryota</taxon>
        <taxon>Fungi</taxon>
        <taxon>Dikarya</taxon>
        <taxon>Ascomycota</taxon>
        <taxon>Pezizomycotina</taxon>
        <taxon>Dothideomycetes</taxon>
        <taxon>Pleosporomycetidae</taxon>
        <taxon>Pleosporales</taxon>
        <taxon>Massarineae</taxon>
        <taxon>Trematosphaeriaceae</taxon>
        <taxon>Trematosphaeria</taxon>
    </lineage>
</organism>
<dbReference type="Pfam" id="PF13857">
    <property type="entry name" value="Ank_5"/>
    <property type="match status" value="1"/>
</dbReference>
<dbReference type="InterPro" id="IPR002110">
    <property type="entry name" value="Ankyrin_rpt"/>
</dbReference>
<dbReference type="InterPro" id="IPR036770">
    <property type="entry name" value="Ankyrin_rpt-contain_sf"/>
</dbReference>
<feature type="repeat" description="ANK" evidence="3">
    <location>
        <begin position="963"/>
        <end position="985"/>
    </location>
</feature>
<dbReference type="AlphaFoldDB" id="A0A6A6IHU5"/>
<dbReference type="SUPFAM" id="SSF53474">
    <property type="entry name" value="alpha/beta-Hydrolases"/>
    <property type="match status" value="1"/>
</dbReference>
<dbReference type="PROSITE" id="PS50088">
    <property type="entry name" value="ANK_REPEAT"/>
    <property type="match status" value="3"/>
</dbReference>
<feature type="compositionally biased region" description="Low complexity" evidence="4">
    <location>
        <begin position="46"/>
        <end position="55"/>
    </location>
</feature>
<proteinExistence type="inferred from homology"/>
<dbReference type="InterPro" id="IPR056884">
    <property type="entry name" value="NPHP3-like_N"/>
</dbReference>
<feature type="compositionally biased region" description="Basic and acidic residues" evidence="4">
    <location>
        <begin position="18"/>
        <end position="31"/>
    </location>
</feature>
<evidence type="ECO:0000313" key="6">
    <source>
        <dbReference type="EMBL" id="KAF2249160.1"/>
    </source>
</evidence>
<dbReference type="InterPro" id="IPR027417">
    <property type="entry name" value="P-loop_NTPase"/>
</dbReference>
<dbReference type="Pfam" id="PF05057">
    <property type="entry name" value="DUF676"/>
    <property type="match status" value="1"/>
</dbReference>
<dbReference type="RefSeq" id="XP_033684164.1">
    <property type="nucleotide sequence ID" value="XM_033824936.1"/>
</dbReference>
<dbReference type="Gene3D" id="1.25.40.20">
    <property type="entry name" value="Ankyrin repeat-containing domain"/>
    <property type="match status" value="1"/>
</dbReference>
<keyword evidence="7" id="KW-1185">Reference proteome</keyword>
<keyword evidence="2" id="KW-0677">Repeat</keyword>
<comment type="similarity">
    <text evidence="1">Belongs to the putative lipase ROG1 family.</text>
</comment>
<accession>A0A6A6IHU5</accession>
<protein>
    <recommendedName>
        <fullName evidence="5">NACHT domain-containing protein</fullName>
    </recommendedName>
</protein>
<name>A0A6A6IHU5_9PLEO</name>
<dbReference type="InterPro" id="IPR007751">
    <property type="entry name" value="DUF676_lipase-like"/>
</dbReference>
<dbReference type="InterPro" id="IPR029058">
    <property type="entry name" value="AB_hydrolase_fold"/>
</dbReference>
<reference evidence="6" key="1">
    <citation type="journal article" date="2020" name="Stud. Mycol.">
        <title>101 Dothideomycetes genomes: a test case for predicting lifestyles and emergence of pathogens.</title>
        <authorList>
            <person name="Haridas S."/>
            <person name="Albert R."/>
            <person name="Binder M."/>
            <person name="Bloem J."/>
            <person name="Labutti K."/>
            <person name="Salamov A."/>
            <person name="Andreopoulos B."/>
            <person name="Baker S."/>
            <person name="Barry K."/>
            <person name="Bills G."/>
            <person name="Bluhm B."/>
            <person name="Cannon C."/>
            <person name="Castanera R."/>
            <person name="Culley D."/>
            <person name="Daum C."/>
            <person name="Ezra D."/>
            <person name="Gonzalez J."/>
            <person name="Henrissat B."/>
            <person name="Kuo A."/>
            <person name="Liang C."/>
            <person name="Lipzen A."/>
            <person name="Lutzoni F."/>
            <person name="Magnuson J."/>
            <person name="Mondo S."/>
            <person name="Nolan M."/>
            <person name="Ohm R."/>
            <person name="Pangilinan J."/>
            <person name="Park H.-J."/>
            <person name="Ramirez L."/>
            <person name="Alfaro M."/>
            <person name="Sun H."/>
            <person name="Tritt A."/>
            <person name="Yoshinaga Y."/>
            <person name="Zwiers L.-H."/>
            <person name="Turgeon B."/>
            <person name="Goodwin S."/>
            <person name="Spatafora J."/>
            <person name="Crous P."/>
            <person name="Grigoriev I."/>
        </authorList>
    </citation>
    <scope>NUCLEOTIDE SEQUENCE</scope>
    <source>
        <strain evidence="6">CBS 122368</strain>
    </source>
</reference>
<dbReference type="PROSITE" id="PS50297">
    <property type="entry name" value="ANK_REP_REGION"/>
    <property type="match status" value="3"/>
</dbReference>
<dbReference type="PANTHER" id="PTHR10039">
    <property type="entry name" value="AMELOGENIN"/>
    <property type="match status" value="1"/>
</dbReference>
<dbReference type="Proteomes" id="UP000800094">
    <property type="component" value="Unassembled WGS sequence"/>
</dbReference>
<feature type="repeat" description="ANK" evidence="3">
    <location>
        <begin position="1201"/>
        <end position="1233"/>
    </location>
</feature>
<dbReference type="InterPro" id="IPR007111">
    <property type="entry name" value="NACHT_NTPase"/>
</dbReference>
<dbReference type="Gene3D" id="3.40.50.1820">
    <property type="entry name" value="alpha/beta hydrolase"/>
    <property type="match status" value="1"/>
</dbReference>
<dbReference type="OrthoDB" id="3687132at2759"/>
<evidence type="ECO:0000313" key="7">
    <source>
        <dbReference type="Proteomes" id="UP000800094"/>
    </source>
</evidence>
<dbReference type="GeneID" id="54578266"/>
<dbReference type="Pfam" id="PF24883">
    <property type="entry name" value="NPHP3_N"/>
    <property type="match status" value="1"/>
</dbReference>
<feature type="domain" description="NACHT" evidence="5">
    <location>
        <begin position="397"/>
        <end position="552"/>
    </location>
</feature>
<sequence>MEMFEICCKGSRRKPRRPDRAPDGRQDEFLQSRDTLPLHTPPPRPASSAHPAPRSLSRKKGYGLELLYDGRPRTSGRDVTGVDIVAIHGLNGNAYSTWRHSNGTLWLKDLLPSDLPTSRIFTYGYPAEVLFSKSVGDILDYSRSFLNELWGGLIEASQDNVLRPIIFVCHSLGGLVCKQALLLANAPKSHYQDILSATAAVVFLGTPHQGSKIADTGKAVGNIANAFLRITQITSVTGSIRGDLVSTLSAGSGKLQALALSFQQQLDYLSIVTFYEQQFTFPLQSLVVDRKSAILGISGEEVIPLNADHRSMCRFDSRNKEYLTVLSQIRRLARDAKTNRYSANLSLMSSEKRCMSLLYSTNLADYKSQLPRPVQGTCNWILKDPQYVSWMNSEETALLWVTGEPGCGKTMLSVYLTEQLSLGSTDPARSQVFYFFCDDKIATQRDAKDIIRSILHQILQQHRRLIKYARSRWEATGQNLIESFTALWEIFVKIVSEARLGAVCVIIDAIDECEANTRRTMLHSIKQFVQDSRTLAGRPRSFVKFLITSRPSLKDLSAFDEFKKSILPMDENLTRISDDVKLVIKDKFGHIAHKAGFSDDTRTEIEELLYFKAEKSFLWLNIILRSLEETPSTSKKDFKQIIHNFPQKLEATYESFLHRIPQKSRDDGRDILRLLVGSSRHLTLEEVNIAYTINQDVYKTVAGIEEDRQHAIEHMLQGIVGPFIRIEASRISLIHQSVKEFLGEFALRSSDDAIRNFGIPSSTAALAKATTCIRYLLLEDFATDVFMTAQHDSDQYDIDDEPVTDTLLLDFGAGLAGGPLPNVSDGIGDERCSSVAQVYKYFDYAAMHWAKHFAACESIAPKDTSRAVQRLTEGGSRFLINWLTYFWVKSDMDFAIPEDFDTIMVTAFFDFSILLEESLQEATIPIGQSKKDRALFWAARMGSASSTKVLLRHGANPNAQALYGHTPLTVASHHGHLEVVKVLLSDARCNINAKGKSGRSALSFAAGNSHLEVFDLLFQHEDCQPEEPDEHEWTPLFWAIERDHTTIARTLLRHPTVDINHVDRDGRTVLSWAAGEGFLQALRLFLAYPNVDVNFRDSKGRTPLLWAANNGHEDVIEILMQGEYGVDRMSKDNKQRSALSLACGGGHTDTVKALIKYQCGGDEEDVDGWTPLAWSLERRSPQTVEALLSGQEIELDRKDYRGRTALMQAASYGYAEVLQMLLDQGADPYIADNYGQTALDVARAWENFDRRDVIQLLEAALSKANPTVPNV</sequence>
<evidence type="ECO:0000256" key="4">
    <source>
        <dbReference type="SAM" id="MobiDB-lite"/>
    </source>
</evidence>
<dbReference type="EMBL" id="ML987195">
    <property type="protein sequence ID" value="KAF2249160.1"/>
    <property type="molecule type" value="Genomic_DNA"/>
</dbReference>
<dbReference type="Pfam" id="PF12796">
    <property type="entry name" value="Ank_2"/>
    <property type="match status" value="2"/>
</dbReference>
<feature type="region of interest" description="Disordered" evidence="4">
    <location>
        <begin position="1"/>
        <end position="57"/>
    </location>
</feature>
<evidence type="ECO:0000256" key="2">
    <source>
        <dbReference type="ARBA" id="ARBA00022737"/>
    </source>
</evidence>
<evidence type="ECO:0000256" key="1">
    <source>
        <dbReference type="ARBA" id="ARBA00007920"/>
    </source>
</evidence>
<feature type="repeat" description="ANK" evidence="3">
    <location>
        <begin position="1099"/>
        <end position="1131"/>
    </location>
</feature>
<dbReference type="SUPFAM" id="SSF52540">
    <property type="entry name" value="P-loop containing nucleoside triphosphate hydrolases"/>
    <property type="match status" value="1"/>
</dbReference>
<dbReference type="Gene3D" id="3.40.50.300">
    <property type="entry name" value="P-loop containing nucleotide triphosphate hydrolases"/>
    <property type="match status" value="1"/>
</dbReference>
<evidence type="ECO:0000259" key="5">
    <source>
        <dbReference type="PROSITE" id="PS50837"/>
    </source>
</evidence>